<protein>
    <recommendedName>
        <fullName evidence="2">CULT domain-containing protein</fullName>
    </recommendedName>
</protein>
<organism evidence="3 4">
    <name type="scientific">Daphnia galeata</name>
    <dbReference type="NCBI Taxonomy" id="27404"/>
    <lineage>
        <taxon>Eukaryota</taxon>
        <taxon>Metazoa</taxon>
        <taxon>Ecdysozoa</taxon>
        <taxon>Arthropoda</taxon>
        <taxon>Crustacea</taxon>
        <taxon>Branchiopoda</taxon>
        <taxon>Diplostraca</taxon>
        <taxon>Cladocera</taxon>
        <taxon>Anomopoda</taxon>
        <taxon>Daphniidae</taxon>
        <taxon>Daphnia</taxon>
    </lineage>
</organism>
<dbReference type="PROSITE" id="PS51788">
    <property type="entry name" value="CULT"/>
    <property type="match status" value="1"/>
</dbReference>
<dbReference type="AlphaFoldDB" id="A0A8J2W7W3"/>
<evidence type="ECO:0000313" key="4">
    <source>
        <dbReference type="Proteomes" id="UP000789390"/>
    </source>
</evidence>
<keyword evidence="4" id="KW-1185">Reference proteome</keyword>
<reference evidence="3" key="1">
    <citation type="submission" date="2021-11" db="EMBL/GenBank/DDBJ databases">
        <authorList>
            <person name="Schell T."/>
        </authorList>
    </citation>
    <scope>NUCLEOTIDE SEQUENCE</scope>
    <source>
        <strain evidence="3">M5</strain>
    </source>
</reference>
<feature type="chain" id="PRO_5035152047" description="CULT domain-containing protein" evidence="1">
    <location>
        <begin position="33"/>
        <end position="198"/>
    </location>
</feature>
<accession>A0A8J2W7W3</accession>
<dbReference type="FunFam" id="2.170.150.20:FF:000007">
    <property type="entry name" value="Protein cereblon"/>
    <property type="match status" value="1"/>
</dbReference>
<feature type="domain" description="CULT" evidence="2">
    <location>
        <begin position="53"/>
        <end position="188"/>
    </location>
</feature>
<dbReference type="Gene3D" id="2.170.150.20">
    <property type="entry name" value="Peptide methionine sulfoxide reductase"/>
    <property type="match status" value="1"/>
</dbReference>
<dbReference type="Proteomes" id="UP000789390">
    <property type="component" value="Unassembled WGS sequence"/>
</dbReference>
<sequence length="198" mass="22207">MQCKTFKYPVMLVSQILCIVICCSFFFPPCLTCEDDAKFPFGNQIEEFNETIPNIFLCRMCGLSQDDEGSFIETASPFSLSVRNETIVYEQNATKVVKTVPVQKLKNPMGNVFDVVTLKKSSCRGVGKWVSESSWFPGYSWKVCICSKCGCHLGWMFEVDAAVTGSLPTKPTQTGFYALIRENILTESGNLNLFLPRL</sequence>
<dbReference type="InterPro" id="IPR034750">
    <property type="entry name" value="CULT"/>
</dbReference>
<dbReference type="EMBL" id="CAKKLH010000284">
    <property type="protein sequence ID" value="CAH0108471.1"/>
    <property type="molecule type" value="Genomic_DNA"/>
</dbReference>
<feature type="signal peptide" evidence="1">
    <location>
        <begin position="1"/>
        <end position="32"/>
    </location>
</feature>
<comment type="caution">
    <text evidence="3">The sequence shown here is derived from an EMBL/GenBank/DDBJ whole genome shotgun (WGS) entry which is preliminary data.</text>
</comment>
<name>A0A8J2W7W3_9CRUS</name>
<dbReference type="CDD" id="cd15777">
    <property type="entry name" value="CRBN_C_like"/>
    <property type="match status" value="1"/>
</dbReference>
<dbReference type="OrthoDB" id="5778218at2759"/>
<evidence type="ECO:0000256" key="1">
    <source>
        <dbReference type="SAM" id="SignalP"/>
    </source>
</evidence>
<evidence type="ECO:0000259" key="2">
    <source>
        <dbReference type="PROSITE" id="PS51788"/>
    </source>
</evidence>
<proteinExistence type="predicted"/>
<keyword evidence="1" id="KW-0732">Signal</keyword>
<gene>
    <name evidence="3" type="ORF">DGAL_LOCUS11860</name>
</gene>
<evidence type="ECO:0000313" key="3">
    <source>
        <dbReference type="EMBL" id="CAH0108471.1"/>
    </source>
</evidence>